<keyword evidence="1" id="KW-0732">Signal</keyword>
<proteinExistence type="predicted"/>
<evidence type="ECO:0000313" key="3">
    <source>
        <dbReference type="Proteomes" id="UP000251584"/>
    </source>
</evidence>
<evidence type="ECO:0000256" key="1">
    <source>
        <dbReference type="SAM" id="SignalP"/>
    </source>
</evidence>
<evidence type="ECO:0000313" key="2">
    <source>
        <dbReference type="EMBL" id="SQB27278.1"/>
    </source>
</evidence>
<feature type="signal peptide" evidence="1">
    <location>
        <begin position="1"/>
        <end position="22"/>
    </location>
</feature>
<name>A0A2X2VFC0_CITKO</name>
<feature type="chain" id="PRO_5016122385" evidence="1">
    <location>
        <begin position="23"/>
        <end position="55"/>
    </location>
</feature>
<dbReference type="AlphaFoldDB" id="A0A2X2VFC0"/>
<protein>
    <submittedName>
        <fullName evidence="2">Curli assembly protein CsgE</fullName>
    </submittedName>
</protein>
<organism evidence="2 3">
    <name type="scientific">Citrobacter koseri</name>
    <name type="common">Citrobacter diversus</name>
    <dbReference type="NCBI Taxonomy" id="545"/>
    <lineage>
        <taxon>Bacteria</taxon>
        <taxon>Pseudomonadati</taxon>
        <taxon>Pseudomonadota</taxon>
        <taxon>Gammaproteobacteria</taxon>
        <taxon>Enterobacterales</taxon>
        <taxon>Enterobacteriaceae</taxon>
        <taxon>Citrobacter</taxon>
    </lineage>
</organism>
<dbReference type="Proteomes" id="UP000251584">
    <property type="component" value="Unassembled WGS sequence"/>
</dbReference>
<sequence>MKRYLTWIVAAELLLAAGNLHAAEVEVEVPGLLTDHTVSSVGPQFLSRLQRQMGK</sequence>
<reference evidence="2 3" key="1">
    <citation type="submission" date="2018-06" db="EMBL/GenBank/DDBJ databases">
        <authorList>
            <consortium name="Pathogen Informatics"/>
            <person name="Doyle S."/>
        </authorList>
    </citation>
    <scope>NUCLEOTIDE SEQUENCE [LARGE SCALE GENOMIC DNA]</scope>
    <source>
        <strain evidence="2 3">NCTC10786</strain>
    </source>
</reference>
<accession>A0A2X2VFC0</accession>
<gene>
    <name evidence="2" type="ORF">NCTC10786_02078</name>
</gene>
<dbReference type="EMBL" id="UAVY01000003">
    <property type="protein sequence ID" value="SQB27278.1"/>
    <property type="molecule type" value="Genomic_DNA"/>
</dbReference>